<dbReference type="InterPro" id="IPR000383">
    <property type="entry name" value="Xaa-Pro-like_dom"/>
</dbReference>
<dbReference type="PANTHER" id="PTHR22946">
    <property type="entry name" value="DIENELACTONE HYDROLASE DOMAIN-CONTAINING PROTEIN-RELATED"/>
    <property type="match status" value="1"/>
</dbReference>
<evidence type="ECO:0000313" key="4">
    <source>
        <dbReference type="Proteomes" id="UP000033203"/>
    </source>
</evidence>
<accession>A0A0D1MCM6</accession>
<dbReference type="PATRIC" id="fig|1549858.7.peg.1973"/>
<dbReference type="Proteomes" id="UP000033203">
    <property type="component" value="Unassembled WGS sequence"/>
</dbReference>
<reference evidence="3 4" key="1">
    <citation type="submission" date="2015-01" db="EMBL/GenBank/DDBJ databases">
        <title>Genome of Sphingomonas taxi strain 30a.</title>
        <authorList>
            <person name="Eevers N."/>
            <person name="Van Hamme J."/>
            <person name="Bottos E."/>
            <person name="Weyens N."/>
            <person name="Vangronsveld J."/>
        </authorList>
    </citation>
    <scope>NUCLEOTIDE SEQUENCE [LARGE SCALE GENOMIC DNA]</scope>
    <source>
        <strain evidence="3 4">30a</strain>
    </source>
</reference>
<feature type="signal peptide" evidence="1">
    <location>
        <begin position="1"/>
        <end position="22"/>
    </location>
</feature>
<gene>
    <name evidence="3" type="ORF">SR41_01555</name>
</gene>
<dbReference type="AlphaFoldDB" id="A0A0D1MCM6"/>
<feature type="chain" id="PRO_5002233512" evidence="1">
    <location>
        <begin position="23"/>
        <end position="284"/>
    </location>
</feature>
<dbReference type="Gene3D" id="3.40.50.1820">
    <property type="entry name" value="alpha/beta hydrolase"/>
    <property type="match status" value="1"/>
</dbReference>
<dbReference type="SUPFAM" id="SSF53474">
    <property type="entry name" value="alpha/beta-Hydrolases"/>
    <property type="match status" value="1"/>
</dbReference>
<feature type="domain" description="Xaa-Pro dipeptidyl-peptidase-like" evidence="2">
    <location>
        <begin position="41"/>
        <end position="182"/>
    </location>
</feature>
<protein>
    <submittedName>
        <fullName evidence="3">Alpha/beta hydrolase</fullName>
    </submittedName>
</protein>
<dbReference type="EMBL" id="JXTP01000007">
    <property type="protein sequence ID" value="KIU30120.1"/>
    <property type="molecule type" value="Genomic_DNA"/>
</dbReference>
<name>A0A0D1MCM6_9SPHN</name>
<dbReference type="InterPro" id="IPR029058">
    <property type="entry name" value="AB_hydrolase_fold"/>
</dbReference>
<evidence type="ECO:0000256" key="1">
    <source>
        <dbReference type="SAM" id="SignalP"/>
    </source>
</evidence>
<organism evidence="3 4">
    <name type="scientific">Sphingomonas melonis</name>
    <dbReference type="NCBI Taxonomy" id="152682"/>
    <lineage>
        <taxon>Bacteria</taxon>
        <taxon>Pseudomonadati</taxon>
        <taxon>Pseudomonadota</taxon>
        <taxon>Alphaproteobacteria</taxon>
        <taxon>Sphingomonadales</taxon>
        <taxon>Sphingomonadaceae</taxon>
        <taxon>Sphingomonas</taxon>
    </lineage>
</organism>
<comment type="caution">
    <text evidence="3">The sequence shown here is derived from an EMBL/GenBank/DDBJ whole genome shotgun (WGS) entry which is preliminary data.</text>
</comment>
<dbReference type="InterPro" id="IPR050261">
    <property type="entry name" value="FrsA_esterase"/>
</dbReference>
<evidence type="ECO:0000259" key="2">
    <source>
        <dbReference type="Pfam" id="PF02129"/>
    </source>
</evidence>
<keyword evidence="3" id="KW-0378">Hydrolase</keyword>
<keyword evidence="1" id="KW-0732">Signal</keyword>
<dbReference type="Pfam" id="PF02129">
    <property type="entry name" value="Peptidase_S15"/>
    <property type="match status" value="1"/>
</dbReference>
<dbReference type="GO" id="GO:0016787">
    <property type="term" value="F:hydrolase activity"/>
    <property type="evidence" value="ECO:0007669"/>
    <property type="project" value="UniProtKB-KW"/>
</dbReference>
<evidence type="ECO:0000313" key="3">
    <source>
        <dbReference type="EMBL" id="KIU30120.1"/>
    </source>
</evidence>
<proteinExistence type="predicted"/>
<sequence>MRKVLIAALTTCGMAIASPATAAPRATVADGTLPVTIDGTGYQLAARVYRPAGSGPFPLVVINHGTPPDKSKFPGVELGFVRAAAWFVDHGYMVVTALRPGFGTSSGSYLEAAGRCQDENYVAAGEKTAAVERAIVSAAATLPGADPSRIVVVGQSAGGFGAVALADAPPPGVVGVISFAGGRGGDGKEHICGGEDRLIAAEGHFGAGNRVPQLWLYAANDHFFRRDLAHRMYAAYAGASTPSVTFVGLPSFGDDGHKTFAKADPSVWERPVSAFLKRVMPAAR</sequence>